<proteinExistence type="predicted"/>
<evidence type="ECO:0000256" key="6">
    <source>
        <dbReference type="SAM" id="Coils"/>
    </source>
</evidence>
<evidence type="ECO:0000256" key="2">
    <source>
        <dbReference type="ARBA" id="ARBA00022525"/>
    </source>
</evidence>
<reference evidence="9" key="3">
    <citation type="submission" date="2025-09" db="UniProtKB">
        <authorList>
            <consortium name="Ensembl"/>
        </authorList>
    </citation>
    <scope>IDENTIFICATION</scope>
</reference>
<feature type="coiled-coil region" evidence="6">
    <location>
        <begin position="426"/>
        <end position="464"/>
    </location>
</feature>
<dbReference type="GeneTree" id="ENSGT01030000234633"/>
<feature type="region of interest" description="Disordered" evidence="7">
    <location>
        <begin position="703"/>
        <end position="726"/>
    </location>
</feature>
<accession>A0A3P8WZW0</accession>
<dbReference type="PANTHER" id="PTHR15427:SF2">
    <property type="entry name" value="EMILIN-3"/>
    <property type="match status" value="1"/>
</dbReference>
<dbReference type="AlphaFoldDB" id="A0A3P8WZW0"/>
<comment type="subcellular location">
    <subcellularLocation>
        <location evidence="1">Secreted</location>
        <location evidence="1">Extracellular space</location>
        <location evidence="1">Extracellular matrix</location>
    </subcellularLocation>
</comment>
<organism evidence="9 10">
    <name type="scientific">Cynoglossus semilaevis</name>
    <name type="common">Tongue sole</name>
    <dbReference type="NCBI Taxonomy" id="244447"/>
    <lineage>
        <taxon>Eukaryota</taxon>
        <taxon>Metazoa</taxon>
        <taxon>Chordata</taxon>
        <taxon>Craniata</taxon>
        <taxon>Vertebrata</taxon>
        <taxon>Euteleostomi</taxon>
        <taxon>Actinopterygii</taxon>
        <taxon>Neopterygii</taxon>
        <taxon>Teleostei</taxon>
        <taxon>Neoteleostei</taxon>
        <taxon>Acanthomorphata</taxon>
        <taxon>Carangaria</taxon>
        <taxon>Pleuronectiformes</taxon>
        <taxon>Pleuronectoidei</taxon>
        <taxon>Cynoglossidae</taxon>
        <taxon>Cynoglossinae</taxon>
        <taxon>Cynoglossus</taxon>
    </lineage>
</organism>
<feature type="coiled-coil region" evidence="6">
    <location>
        <begin position="651"/>
        <end position="703"/>
    </location>
</feature>
<feature type="region of interest" description="Disordered" evidence="7">
    <location>
        <begin position="117"/>
        <end position="147"/>
    </location>
</feature>
<dbReference type="Ensembl" id="ENSCSET00000032525.1">
    <property type="protein sequence ID" value="ENSCSEP00000032107.1"/>
    <property type="gene ID" value="ENSCSEG00000020612.1"/>
</dbReference>
<feature type="compositionally biased region" description="Basic and acidic residues" evidence="7">
    <location>
        <begin position="715"/>
        <end position="726"/>
    </location>
</feature>
<dbReference type="PROSITE" id="PS51041">
    <property type="entry name" value="EMI"/>
    <property type="match status" value="1"/>
</dbReference>
<dbReference type="InterPro" id="IPR011489">
    <property type="entry name" value="EMI_domain"/>
</dbReference>
<keyword evidence="2" id="KW-0964">Secreted</keyword>
<keyword evidence="5" id="KW-1015">Disulfide bond</keyword>
<dbReference type="Proteomes" id="UP000265120">
    <property type="component" value="Chromosome 10"/>
</dbReference>
<evidence type="ECO:0000256" key="4">
    <source>
        <dbReference type="ARBA" id="ARBA00022729"/>
    </source>
</evidence>
<dbReference type="Gene3D" id="1.10.287.1490">
    <property type="match status" value="1"/>
</dbReference>
<evidence type="ECO:0000259" key="8">
    <source>
        <dbReference type="PROSITE" id="PS51041"/>
    </source>
</evidence>
<keyword evidence="6" id="KW-0175">Coiled coil</keyword>
<evidence type="ECO:0000256" key="1">
    <source>
        <dbReference type="ARBA" id="ARBA00004498"/>
    </source>
</evidence>
<protein>
    <submittedName>
        <fullName evidence="9">Elastin microfibril interfacer 3a</fullName>
    </submittedName>
</protein>
<dbReference type="InParanoid" id="A0A3P8WZW0"/>
<dbReference type="InterPro" id="IPR050392">
    <property type="entry name" value="Collagen/C1q_domain"/>
</dbReference>
<reference evidence="9 10" key="1">
    <citation type="journal article" date="2014" name="Nat. Genet.">
        <title>Whole-genome sequence of a flatfish provides insights into ZW sex chromosome evolution and adaptation to a benthic lifestyle.</title>
        <authorList>
            <person name="Chen S."/>
            <person name="Zhang G."/>
            <person name="Shao C."/>
            <person name="Huang Q."/>
            <person name="Liu G."/>
            <person name="Zhang P."/>
            <person name="Song W."/>
            <person name="An N."/>
            <person name="Chalopin D."/>
            <person name="Volff J.N."/>
            <person name="Hong Y."/>
            <person name="Li Q."/>
            <person name="Sha Z."/>
            <person name="Zhou H."/>
            <person name="Xie M."/>
            <person name="Yu Q."/>
            <person name="Liu Y."/>
            <person name="Xiang H."/>
            <person name="Wang N."/>
            <person name="Wu K."/>
            <person name="Yang C."/>
            <person name="Zhou Q."/>
            <person name="Liao X."/>
            <person name="Yang L."/>
            <person name="Hu Q."/>
            <person name="Zhang J."/>
            <person name="Meng L."/>
            <person name="Jin L."/>
            <person name="Tian Y."/>
            <person name="Lian J."/>
            <person name="Yang J."/>
            <person name="Miao G."/>
            <person name="Liu S."/>
            <person name="Liang Z."/>
            <person name="Yan F."/>
            <person name="Li Y."/>
            <person name="Sun B."/>
            <person name="Zhang H."/>
            <person name="Zhang J."/>
            <person name="Zhu Y."/>
            <person name="Du M."/>
            <person name="Zhao Y."/>
            <person name="Schartl M."/>
            <person name="Tang Q."/>
            <person name="Wang J."/>
        </authorList>
    </citation>
    <scope>NUCLEOTIDE SEQUENCE</scope>
</reference>
<evidence type="ECO:0000256" key="5">
    <source>
        <dbReference type="ARBA" id="ARBA00023157"/>
    </source>
</evidence>
<feature type="compositionally biased region" description="Low complexity" evidence="7">
    <location>
        <begin position="118"/>
        <end position="137"/>
    </location>
</feature>
<dbReference type="GO" id="GO:0031012">
    <property type="term" value="C:extracellular matrix"/>
    <property type="evidence" value="ECO:0007669"/>
    <property type="project" value="TreeGrafter"/>
</dbReference>
<evidence type="ECO:0000313" key="9">
    <source>
        <dbReference type="Ensembl" id="ENSCSEP00000032107.1"/>
    </source>
</evidence>
<reference evidence="9" key="2">
    <citation type="submission" date="2025-08" db="UniProtKB">
        <authorList>
            <consortium name="Ensembl"/>
        </authorList>
    </citation>
    <scope>IDENTIFICATION</scope>
</reference>
<evidence type="ECO:0000313" key="10">
    <source>
        <dbReference type="Proteomes" id="UP000265120"/>
    </source>
</evidence>
<keyword evidence="3" id="KW-0272">Extracellular matrix</keyword>
<keyword evidence="10" id="KW-1185">Reference proteome</keyword>
<evidence type="ECO:0000256" key="3">
    <source>
        <dbReference type="ARBA" id="ARBA00022530"/>
    </source>
</evidence>
<keyword evidence="4" id="KW-0732">Signal</keyword>
<name>A0A3P8WZW0_CYNSE</name>
<feature type="domain" description="EMI" evidence="8">
    <location>
        <begin position="42"/>
        <end position="116"/>
    </location>
</feature>
<evidence type="ECO:0000256" key="7">
    <source>
        <dbReference type="SAM" id="MobiDB-lite"/>
    </source>
</evidence>
<dbReference type="OMA" id="QVGEANS"/>
<dbReference type="PANTHER" id="PTHR15427">
    <property type="entry name" value="EMILIN ELASTIN MICROFIBRIL INTERFACE-LOCATED PROTEIN ELASTIN MICROFIBRIL INTERFACER"/>
    <property type="match status" value="1"/>
</dbReference>
<dbReference type="Pfam" id="PF07546">
    <property type="entry name" value="EMI"/>
    <property type="match status" value="1"/>
</dbReference>
<dbReference type="GO" id="GO:0005576">
    <property type="term" value="C:extracellular region"/>
    <property type="evidence" value="ECO:0007669"/>
    <property type="project" value="UniProtKB-SubCell"/>
</dbReference>
<sequence length="726" mass="80034">GCSPAGAWVCTVTASDTAYLFLIVAAFGGLLLGQGLDRDNVHVNHCAYVTEKTVSFTVQDGAAPYVKAEYNKCSWGLSFPSRYRLMYKPIYKVAHKTVTELEWRCCPGYSGYGCMEGPPHQLQPSQQPEEQLLEETPAPSSGSEQPEAENIIGRLNQGLDTLRETVNGLEDSLRTSLREDANRMLSALLSAAPGPVPAPPVASSLSTVGFGEIPGGSEETVGVDGRQVFTGFTELIESVEELRAEVEARTTELQELKETVTGHDRQLKTMSNSFAVVDSELNGNVTEVSIEELVDSKMNTVRAGILDGFEKPVETTESRCEDKAGDVRRQCQREQGEIQEQIGDSLRGSTEDLRTDLRNLQTQISDLKANNISCEWVSGLLDRVEQLETSVAGLNQSQRHLRVELGGHKDHIEGILEGRLGYVEDKLNLTGQMKSYETERKSEEERLEVDVDRVQKQLTNLELRCSSSCSSTESPSIVQGDSAEPSAVLAGELNTKDVLDLQDDRLNTLNVTLQNILQRLSQKDQLEEAQGPPVQGEITILRFNVRSVNRTLKGLQTSLGTVINQIGQANNSWHERESRLAQQIKGVVQLVGHQASMLGAGERRLTRLRGELIEMKRRLAEEVRGCRSTAMGVQKEVSEVNGRVATVEDQCKGLNYLADDLERIREELEKQSSGLLLQVNGTLSSHAQQLSELKGELRNCTEKPEPTLQGFELEAAPRRGDTFTLD</sequence>